<comment type="subcellular location">
    <subcellularLocation>
        <location evidence="1">Membrane</location>
    </subcellularLocation>
</comment>
<gene>
    <name evidence="5" type="ORF">ASIM_LOCUS15928</name>
</gene>
<feature type="compositionally biased region" description="Basic and acidic residues" evidence="3">
    <location>
        <begin position="374"/>
        <end position="391"/>
    </location>
</feature>
<evidence type="ECO:0000313" key="5">
    <source>
        <dbReference type="EMBL" id="VDK56446.1"/>
    </source>
</evidence>
<organism evidence="5 6">
    <name type="scientific">Anisakis simplex</name>
    <name type="common">Herring worm</name>
    <dbReference type="NCBI Taxonomy" id="6269"/>
    <lineage>
        <taxon>Eukaryota</taxon>
        <taxon>Metazoa</taxon>
        <taxon>Ecdysozoa</taxon>
        <taxon>Nematoda</taxon>
        <taxon>Chromadorea</taxon>
        <taxon>Rhabditida</taxon>
        <taxon>Spirurina</taxon>
        <taxon>Ascaridomorpha</taxon>
        <taxon>Ascaridoidea</taxon>
        <taxon>Anisakidae</taxon>
        <taxon>Anisakis</taxon>
        <taxon>Anisakis simplex complex</taxon>
    </lineage>
</organism>
<dbReference type="InterPro" id="IPR050614">
    <property type="entry name" value="Synaptic_Scaffolding_LAP-MAGUK"/>
</dbReference>
<feature type="compositionally biased region" description="Basic and acidic residues" evidence="3">
    <location>
        <begin position="566"/>
        <end position="583"/>
    </location>
</feature>
<feature type="compositionally biased region" description="Acidic residues" evidence="3">
    <location>
        <begin position="41"/>
        <end position="53"/>
    </location>
</feature>
<feature type="compositionally biased region" description="Basic and acidic residues" evidence="3">
    <location>
        <begin position="85"/>
        <end position="94"/>
    </location>
</feature>
<feature type="region of interest" description="Disordered" evidence="3">
    <location>
        <begin position="495"/>
        <end position="601"/>
    </location>
</feature>
<dbReference type="InterPro" id="IPR036034">
    <property type="entry name" value="PDZ_sf"/>
</dbReference>
<dbReference type="GO" id="GO:0045197">
    <property type="term" value="P:establishment or maintenance of epithelial cell apical/basal polarity"/>
    <property type="evidence" value="ECO:0007669"/>
    <property type="project" value="TreeGrafter"/>
</dbReference>
<feature type="compositionally biased region" description="Polar residues" evidence="3">
    <location>
        <begin position="500"/>
        <end position="516"/>
    </location>
</feature>
<dbReference type="PROSITE" id="PS50106">
    <property type="entry name" value="PDZ"/>
    <property type="match status" value="1"/>
</dbReference>
<dbReference type="PANTHER" id="PTHR23119:SF51">
    <property type="entry name" value="DISKS LARGE 1 TUMOR SUPPRESSOR PROTEIN"/>
    <property type="match status" value="1"/>
</dbReference>
<name>A0A3P6R0Y2_ANISI</name>
<dbReference type="GO" id="GO:0016323">
    <property type="term" value="C:basolateral plasma membrane"/>
    <property type="evidence" value="ECO:0007669"/>
    <property type="project" value="TreeGrafter"/>
</dbReference>
<feature type="compositionally biased region" description="Acidic residues" evidence="3">
    <location>
        <begin position="535"/>
        <end position="545"/>
    </location>
</feature>
<accession>A0A3P6R0Y2</accession>
<dbReference type="Pfam" id="PF00595">
    <property type="entry name" value="PDZ"/>
    <property type="match status" value="1"/>
</dbReference>
<proteinExistence type="predicted"/>
<keyword evidence="6" id="KW-1185">Reference proteome</keyword>
<dbReference type="GO" id="GO:0030054">
    <property type="term" value="C:cell junction"/>
    <property type="evidence" value="ECO:0007669"/>
    <property type="project" value="TreeGrafter"/>
</dbReference>
<evidence type="ECO:0000256" key="1">
    <source>
        <dbReference type="ARBA" id="ARBA00004370"/>
    </source>
</evidence>
<dbReference type="CDD" id="cd06671">
    <property type="entry name" value="PDZ7_MUPP1-PD6_PATJ-like"/>
    <property type="match status" value="1"/>
</dbReference>
<dbReference type="InterPro" id="IPR001478">
    <property type="entry name" value="PDZ"/>
</dbReference>
<evidence type="ECO:0000256" key="3">
    <source>
        <dbReference type="SAM" id="MobiDB-lite"/>
    </source>
</evidence>
<feature type="compositionally biased region" description="Basic and acidic residues" evidence="3">
    <location>
        <begin position="29"/>
        <end position="40"/>
    </location>
</feature>
<dbReference type="EMBL" id="UYRR01032674">
    <property type="protein sequence ID" value="VDK56446.1"/>
    <property type="molecule type" value="Genomic_DNA"/>
</dbReference>
<dbReference type="GO" id="GO:0019901">
    <property type="term" value="F:protein kinase binding"/>
    <property type="evidence" value="ECO:0007669"/>
    <property type="project" value="TreeGrafter"/>
</dbReference>
<dbReference type="GO" id="GO:0043113">
    <property type="term" value="P:receptor clustering"/>
    <property type="evidence" value="ECO:0007669"/>
    <property type="project" value="TreeGrafter"/>
</dbReference>
<feature type="region of interest" description="Disordered" evidence="3">
    <location>
        <begin position="20"/>
        <end position="64"/>
    </location>
</feature>
<keyword evidence="2" id="KW-0472">Membrane</keyword>
<dbReference type="AlphaFoldDB" id="A0A3P6R0Y2"/>
<protein>
    <recommendedName>
        <fullName evidence="4">PDZ domain-containing protein</fullName>
    </recommendedName>
</protein>
<dbReference type="Gene3D" id="2.30.42.10">
    <property type="match status" value="1"/>
</dbReference>
<feature type="domain" description="PDZ" evidence="4">
    <location>
        <begin position="203"/>
        <end position="299"/>
    </location>
</feature>
<feature type="compositionally biased region" description="Low complexity" evidence="3">
    <location>
        <begin position="584"/>
        <end position="601"/>
    </location>
</feature>
<dbReference type="GO" id="GO:0098609">
    <property type="term" value="P:cell-cell adhesion"/>
    <property type="evidence" value="ECO:0007669"/>
    <property type="project" value="TreeGrafter"/>
</dbReference>
<reference evidence="5 6" key="1">
    <citation type="submission" date="2018-11" db="EMBL/GenBank/DDBJ databases">
        <authorList>
            <consortium name="Pathogen Informatics"/>
        </authorList>
    </citation>
    <scope>NUCLEOTIDE SEQUENCE [LARGE SCALE GENOMIC DNA]</scope>
</reference>
<evidence type="ECO:0000256" key="2">
    <source>
        <dbReference type="ARBA" id="ARBA00023136"/>
    </source>
</evidence>
<feature type="compositionally biased region" description="Low complexity" evidence="3">
    <location>
        <begin position="171"/>
        <end position="188"/>
    </location>
</feature>
<feature type="compositionally biased region" description="Basic and acidic residues" evidence="3">
    <location>
        <begin position="103"/>
        <end position="137"/>
    </location>
</feature>
<dbReference type="SMART" id="SM00228">
    <property type="entry name" value="PDZ"/>
    <property type="match status" value="1"/>
</dbReference>
<feature type="region of interest" description="Disordered" evidence="3">
    <location>
        <begin position="80"/>
        <end position="191"/>
    </location>
</feature>
<feature type="region of interest" description="Disordered" evidence="3">
    <location>
        <begin position="311"/>
        <end position="392"/>
    </location>
</feature>
<sequence>MVLEDAYLELLVAVSTPDWIGRPPIPKNLDFDKIEQRESTADEEGASEAEEREESSCPQLDKEIDELVSQAVIHTKNGLAENFEEVARSEKEISPEVVTSSPKEGEKAQLERGDSREGDECGECKQETRSERNKDNDEDRESDLPMATPTATPPPAGADIKAATEQKRQCSQEQQQPKQQEASPEQPKIVPMGRSKFWGEARTVILNREPNQSFGISIVGGRVEVSQRGGLPGTGNTVSGIFIKSVLPNSPAGRSGLMNMGDRVISVNEHDLRDSTHDQAVYLIKNASNPVRFVVQSLHSFSPQQMVTFGVAPSTSPSSILKKPESVIPSRASTEDSWRSIPEKEEGDQKISTKDANKPQGSKEEQSDAEIERDEPHKQTEGGEKAIDRNKAAKVGIEPGSAAYLERSQSDSEPEDAFLYTKVALKSTCPLPIKVGDELLEARFCCVVIVNGRVLLGLSHLNASARIRECCEEGTLELLLLRRFDALEQMAIRPEPMLSRSRTSPACDQDSASLVETTLIPGRRRQPGEPTREDDGGEEEDDDRDSEEKQQKGGGSAGTEESAGIEETKKESSEVAETKEESLSRASSSSSSCNASREAKV</sequence>
<dbReference type="GO" id="GO:0097120">
    <property type="term" value="P:receptor localization to synapse"/>
    <property type="evidence" value="ECO:0007669"/>
    <property type="project" value="TreeGrafter"/>
</dbReference>
<dbReference type="OrthoDB" id="438726at2759"/>
<feature type="compositionally biased region" description="Basic and acidic residues" evidence="3">
    <location>
        <begin position="333"/>
        <end position="366"/>
    </location>
</feature>
<dbReference type="PANTHER" id="PTHR23119">
    <property type="entry name" value="DISCS LARGE"/>
    <property type="match status" value="1"/>
</dbReference>
<evidence type="ECO:0000259" key="4">
    <source>
        <dbReference type="PROSITE" id="PS50106"/>
    </source>
</evidence>
<evidence type="ECO:0000313" key="6">
    <source>
        <dbReference type="Proteomes" id="UP000267096"/>
    </source>
</evidence>
<dbReference type="Proteomes" id="UP000267096">
    <property type="component" value="Unassembled WGS sequence"/>
</dbReference>
<dbReference type="SUPFAM" id="SSF50156">
    <property type="entry name" value="PDZ domain-like"/>
    <property type="match status" value="1"/>
</dbReference>